<organism evidence="2 3">
    <name type="scientific">Vitis vinifera</name>
    <name type="common">Grape</name>
    <dbReference type="NCBI Taxonomy" id="29760"/>
    <lineage>
        <taxon>Eukaryota</taxon>
        <taxon>Viridiplantae</taxon>
        <taxon>Streptophyta</taxon>
        <taxon>Embryophyta</taxon>
        <taxon>Tracheophyta</taxon>
        <taxon>Spermatophyta</taxon>
        <taxon>Magnoliopsida</taxon>
        <taxon>eudicotyledons</taxon>
        <taxon>Gunneridae</taxon>
        <taxon>Pentapetalae</taxon>
        <taxon>rosids</taxon>
        <taxon>Vitales</taxon>
        <taxon>Vitaceae</taxon>
        <taxon>Viteae</taxon>
        <taxon>Vitis</taxon>
    </lineage>
</organism>
<feature type="region of interest" description="Disordered" evidence="1">
    <location>
        <begin position="1"/>
        <end position="96"/>
    </location>
</feature>
<evidence type="ECO:0000256" key="1">
    <source>
        <dbReference type="SAM" id="MobiDB-lite"/>
    </source>
</evidence>
<dbReference type="AlphaFoldDB" id="A0A438GNS2"/>
<protein>
    <submittedName>
        <fullName evidence="2">Uncharacterized protein</fullName>
    </submittedName>
</protein>
<evidence type="ECO:0000313" key="3">
    <source>
        <dbReference type="Proteomes" id="UP000288805"/>
    </source>
</evidence>
<proteinExistence type="predicted"/>
<feature type="region of interest" description="Disordered" evidence="1">
    <location>
        <begin position="277"/>
        <end position="321"/>
    </location>
</feature>
<feature type="compositionally biased region" description="Polar residues" evidence="1">
    <location>
        <begin position="1"/>
        <end position="17"/>
    </location>
</feature>
<sequence>MPKTRGGSTTAPQSSQRAAPVRAPLDAPSHLPDSAPQSRYHTRRASATSVAPPQIPPRSPPTKKAKTSEPGESSRAPRDSQSQPSSPGALDPACPLRATPIADRETFMSRHISITLLCDSSLSCGIHTAYLRASILFTIDGRQGILGARQIADAFHIPFAPADPATFRRWAPLSEWDMHKVQRRGAIMEALFRISEGYYFGPHHLIMAALLHFEEKVHTRRLARADSMPLLFPRLLCHVLAHMGFPADPRSEPRRHCRESFSLDQWTQIWLHRQSPELPEPREVPPAPSTSDPPQPVPEAASSDAPPIVPPTSEPPITIPGPEYRALLASFQTLTTTQTAIMERMDHFQLQQDQQTLILREIQHHLGLSPPAPPVAVPSTVAAEDPSYPPEKPTT</sequence>
<feature type="compositionally biased region" description="Pro residues" evidence="1">
    <location>
        <begin position="284"/>
        <end position="297"/>
    </location>
</feature>
<reference evidence="2 3" key="1">
    <citation type="journal article" date="2018" name="PLoS Genet.">
        <title>Population sequencing reveals clonal diversity and ancestral inbreeding in the grapevine cultivar Chardonnay.</title>
        <authorList>
            <person name="Roach M.J."/>
            <person name="Johnson D.L."/>
            <person name="Bohlmann J."/>
            <person name="van Vuuren H.J."/>
            <person name="Jones S.J."/>
            <person name="Pretorius I.S."/>
            <person name="Schmidt S.A."/>
            <person name="Borneman A.R."/>
        </authorList>
    </citation>
    <scope>NUCLEOTIDE SEQUENCE [LARGE SCALE GENOMIC DNA]</scope>
    <source>
        <strain evidence="3">cv. Chardonnay</strain>
        <tissue evidence="2">Leaf</tissue>
    </source>
</reference>
<dbReference type="EMBL" id="QGNW01000382">
    <property type="protein sequence ID" value="RVW73847.1"/>
    <property type="molecule type" value="Genomic_DNA"/>
</dbReference>
<name>A0A438GNS2_VITVI</name>
<gene>
    <name evidence="2" type="ORF">CK203_056655</name>
</gene>
<comment type="caution">
    <text evidence="2">The sequence shown here is derived from an EMBL/GenBank/DDBJ whole genome shotgun (WGS) entry which is preliminary data.</text>
</comment>
<feature type="region of interest" description="Disordered" evidence="1">
    <location>
        <begin position="369"/>
        <end position="395"/>
    </location>
</feature>
<feature type="compositionally biased region" description="Pro residues" evidence="1">
    <location>
        <begin position="307"/>
        <end position="319"/>
    </location>
</feature>
<dbReference type="Proteomes" id="UP000288805">
    <property type="component" value="Unassembled WGS sequence"/>
</dbReference>
<feature type="compositionally biased region" description="Polar residues" evidence="1">
    <location>
        <begin position="35"/>
        <end position="51"/>
    </location>
</feature>
<evidence type="ECO:0000313" key="2">
    <source>
        <dbReference type="EMBL" id="RVW73847.1"/>
    </source>
</evidence>
<accession>A0A438GNS2</accession>